<proteinExistence type="predicted"/>
<keyword evidence="2" id="KW-1185">Reference proteome</keyword>
<dbReference type="AlphaFoldDB" id="A0A918LVG8"/>
<name>A0A918LVG8_9ACTN</name>
<protein>
    <submittedName>
        <fullName evidence="1">Uncharacterized protein</fullName>
    </submittedName>
</protein>
<organism evidence="1 2">
    <name type="scientific">Streptomyces purpureus</name>
    <dbReference type="NCBI Taxonomy" id="1951"/>
    <lineage>
        <taxon>Bacteria</taxon>
        <taxon>Bacillati</taxon>
        <taxon>Actinomycetota</taxon>
        <taxon>Actinomycetes</taxon>
        <taxon>Kitasatosporales</taxon>
        <taxon>Streptomycetaceae</taxon>
        <taxon>Streptomyces</taxon>
    </lineage>
</organism>
<dbReference type="EMBL" id="BMQQ01000032">
    <property type="protein sequence ID" value="GGT58229.1"/>
    <property type="molecule type" value="Genomic_DNA"/>
</dbReference>
<comment type="caution">
    <text evidence="1">The sequence shown here is derived from an EMBL/GenBank/DDBJ whole genome shotgun (WGS) entry which is preliminary data.</text>
</comment>
<evidence type="ECO:0000313" key="2">
    <source>
        <dbReference type="Proteomes" id="UP000619486"/>
    </source>
</evidence>
<sequence>MVGGHAASLASSAPVPLWTRALTVESRRARQLLAAGGWRLTAADAEAVGAVLARLTAPLPVRRGTEARIKATDRDRRLQRILRTAVHHLDAGAVSPPAAALLAAVARALLPWHAAPNPPAAAAAPRYGTVPGTTQGAPPPTEAGEALLPDLIALFTALAATGPGGADGPGAAPLTPPVEPWQARYAGRFRRHTRPAPGVWTAETVHCPTCGGKDGPWTVTWDGRRAALGCPCGVVSREHGLALSEIWLVLPETG</sequence>
<gene>
    <name evidence="1" type="ORF">GCM10014713_59820</name>
</gene>
<dbReference type="Proteomes" id="UP000619486">
    <property type="component" value="Unassembled WGS sequence"/>
</dbReference>
<reference evidence="1" key="2">
    <citation type="submission" date="2020-09" db="EMBL/GenBank/DDBJ databases">
        <authorList>
            <person name="Sun Q."/>
            <person name="Ohkuma M."/>
        </authorList>
    </citation>
    <scope>NUCLEOTIDE SEQUENCE</scope>
    <source>
        <strain evidence="1">JCM 3172</strain>
    </source>
</reference>
<evidence type="ECO:0000313" key="1">
    <source>
        <dbReference type="EMBL" id="GGT58229.1"/>
    </source>
</evidence>
<accession>A0A918LVG8</accession>
<reference evidence="1" key="1">
    <citation type="journal article" date="2014" name="Int. J. Syst. Evol. Microbiol.">
        <title>Complete genome sequence of Corynebacterium casei LMG S-19264T (=DSM 44701T), isolated from a smear-ripened cheese.</title>
        <authorList>
            <consortium name="US DOE Joint Genome Institute (JGI-PGF)"/>
            <person name="Walter F."/>
            <person name="Albersmeier A."/>
            <person name="Kalinowski J."/>
            <person name="Ruckert C."/>
        </authorList>
    </citation>
    <scope>NUCLEOTIDE SEQUENCE</scope>
    <source>
        <strain evidence="1">JCM 3172</strain>
    </source>
</reference>